<dbReference type="Gene3D" id="6.10.140.340">
    <property type="match status" value="1"/>
</dbReference>
<reference evidence="4 5" key="1">
    <citation type="submission" date="2019-09" db="EMBL/GenBank/DDBJ databases">
        <title>Bird 10,000 Genomes (B10K) Project - Family phase.</title>
        <authorList>
            <person name="Zhang G."/>
        </authorList>
    </citation>
    <scope>NUCLEOTIDE SEQUENCE [LARGE SCALE GENOMIC DNA]</scope>
    <source>
        <strain evidence="4">B10K-DU-001-39</strain>
        <tissue evidence="4">Muscle</tissue>
    </source>
</reference>
<dbReference type="OrthoDB" id="6284217at2759"/>
<dbReference type="AlphaFoldDB" id="A0A7L0W0R8"/>
<dbReference type="PANTHER" id="PTHR23288">
    <property type="entry name" value="OCCLUDIN AND RNA POLYMERASE II ELONGATION FACTOR ELL"/>
    <property type="match status" value="1"/>
</dbReference>
<dbReference type="Proteomes" id="UP000562322">
    <property type="component" value="Unassembled WGS sequence"/>
</dbReference>
<comment type="caution">
    <text evidence="4">The sequence shown here is derived from an EMBL/GenBank/DDBJ whole genome shotgun (WGS) entry which is preliminary data.</text>
</comment>
<accession>A0A7L0W0R8</accession>
<dbReference type="EMBL" id="VXAV01002075">
    <property type="protein sequence ID" value="NXL84956.1"/>
    <property type="molecule type" value="Genomic_DNA"/>
</dbReference>
<dbReference type="PROSITE" id="PS51980">
    <property type="entry name" value="OCEL"/>
    <property type="match status" value="1"/>
</dbReference>
<dbReference type="GO" id="GO:0031410">
    <property type="term" value="C:cytoplasmic vesicle"/>
    <property type="evidence" value="ECO:0007669"/>
    <property type="project" value="TreeGrafter"/>
</dbReference>
<sequence>TACSGLMPPSPFCTLKPPPARAKRVIFQDELGTPGRPPGTSSATIALTEEGKKPGGTSGCSVPPGLVPRPHAVPDYVVKYPAIRSGRQRQEYGAVFADQLAEYRELLGELRAAQRGLEARQPCSTDSAFLAKHRRCLYLKEKLTHIKAQIQEYDRSACSSAAYF</sequence>
<comment type="similarity">
    <text evidence="1 2">Belongs to the ELL/occludin family.</text>
</comment>
<gene>
    <name evidence="4" type="primary">Ocel1</name>
    <name evidence="4" type="ORF">ALELAT_R15437</name>
</gene>
<feature type="non-terminal residue" evidence="4">
    <location>
        <position position="164"/>
    </location>
</feature>
<dbReference type="InterPro" id="IPR010844">
    <property type="entry name" value="Occludin_ELL"/>
</dbReference>
<dbReference type="Pfam" id="PF07303">
    <property type="entry name" value="Occludin_ELL"/>
    <property type="match status" value="1"/>
</dbReference>
<dbReference type="GO" id="GO:0070830">
    <property type="term" value="P:bicellular tight junction assembly"/>
    <property type="evidence" value="ECO:0007669"/>
    <property type="project" value="TreeGrafter"/>
</dbReference>
<organism evidence="4 5">
    <name type="scientific">Alectura lathami</name>
    <name type="common">Australian brush turkey</name>
    <dbReference type="NCBI Taxonomy" id="81907"/>
    <lineage>
        <taxon>Eukaryota</taxon>
        <taxon>Metazoa</taxon>
        <taxon>Chordata</taxon>
        <taxon>Craniata</taxon>
        <taxon>Vertebrata</taxon>
        <taxon>Euteleostomi</taxon>
        <taxon>Archelosauria</taxon>
        <taxon>Archosauria</taxon>
        <taxon>Dinosauria</taxon>
        <taxon>Saurischia</taxon>
        <taxon>Theropoda</taxon>
        <taxon>Coelurosauria</taxon>
        <taxon>Aves</taxon>
        <taxon>Neognathae</taxon>
        <taxon>Galloanserae</taxon>
        <taxon>Galliformes</taxon>
        <taxon>Megapodiidae</taxon>
        <taxon>Alectura</taxon>
    </lineage>
</organism>
<feature type="domain" description="OCEL" evidence="3">
    <location>
        <begin position="74"/>
        <end position="164"/>
    </location>
</feature>
<evidence type="ECO:0000259" key="3">
    <source>
        <dbReference type="PROSITE" id="PS51980"/>
    </source>
</evidence>
<protein>
    <submittedName>
        <fullName evidence="4">OCEL1 protein</fullName>
    </submittedName>
</protein>
<dbReference type="PANTHER" id="PTHR23288:SF15">
    <property type="entry name" value="OCCLUDIN_ELL DOMAIN-CONTAINING PROTEIN 1"/>
    <property type="match status" value="1"/>
</dbReference>
<keyword evidence="5" id="KW-1185">Reference proteome</keyword>
<evidence type="ECO:0000256" key="1">
    <source>
        <dbReference type="ARBA" id="ARBA00009171"/>
    </source>
</evidence>
<evidence type="ECO:0000313" key="4">
    <source>
        <dbReference type="EMBL" id="NXL84956.1"/>
    </source>
</evidence>
<dbReference type="SUPFAM" id="SSF144292">
    <property type="entry name" value="occludin/ELL-like"/>
    <property type="match status" value="1"/>
</dbReference>
<proteinExistence type="inferred from homology"/>
<dbReference type="GO" id="GO:0016324">
    <property type="term" value="C:apical plasma membrane"/>
    <property type="evidence" value="ECO:0007669"/>
    <property type="project" value="TreeGrafter"/>
</dbReference>
<evidence type="ECO:0000256" key="2">
    <source>
        <dbReference type="PROSITE-ProRule" id="PRU01324"/>
    </source>
</evidence>
<name>A0A7L0W0R8_ALELA</name>
<evidence type="ECO:0000313" key="5">
    <source>
        <dbReference type="Proteomes" id="UP000562322"/>
    </source>
</evidence>
<dbReference type="InterPro" id="IPR031176">
    <property type="entry name" value="ELL/occludin"/>
</dbReference>
<feature type="non-terminal residue" evidence="4">
    <location>
        <position position="1"/>
    </location>
</feature>
<dbReference type="GO" id="GO:0005923">
    <property type="term" value="C:bicellular tight junction"/>
    <property type="evidence" value="ECO:0007669"/>
    <property type="project" value="TreeGrafter"/>
</dbReference>